<dbReference type="Pfam" id="PF10021">
    <property type="entry name" value="PARG_cat_microb"/>
    <property type="match status" value="1"/>
</dbReference>
<dbReference type="InterPro" id="IPR043472">
    <property type="entry name" value="Macro_dom-like"/>
</dbReference>
<comment type="caution">
    <text evidence="3">The sequence shown here is derived from an EMBL/GenBank/DDBJ whole genome shotgun (WGS) entry which is preliminary data.</text>
</comment>
<evidence type="ECO:0000313" key="3">
    <source>
        <dbReference type="EMBL" id="KAF5362490.1"/>
    </source>
</evidence>
<dbReference type="InterPro" id="IPR019261">
    <property type="entry name" value="PARG_cat_microbial"/>
</dbReference>
<dbReference type="AlphaFoldDB" id="A0A8H5GD01"/>
<feature type="compositionally biased region" description="Basic residues" evidence="1">
    <location>
        <begin position="1"/>
        <end position="10"/>
    </location>
</feature>
<dbReference type="NCBIfam" id="TIGR02452">
    <property type="entry name" value="TIGR02452 family protein"/>
    <property type="match status" value="1"/>
</dbReference>
<accession>A0A8H5GD01</accession>
<dbReference type="EMBL" id="JAACJO010000002">
    <property type="protein sequence ID" value="KAF5362490.1"/>
    <property type="molecule type" value="Genomic_DNA"/>
</dbReference>
<proteinExistence type="predicted"/>
<dbReference type="Gene3D" id="3.40.220.10">
    <property type="entry name" value="Leucine Aminopeptidase, subunit E, domain 1"/>
    <property type="match status" value="2"/>
</dbReference>
<dbReference type="SUPFAM" id="SSF52949">
    <property type="entry name" value="Macro domain-like"/>
    <property type="match status" value="1"/>
</dbReference>
<dbReference type="PANTHER" id="PTHR35596:SF1">
    <property type="entry name" value="MICROBIAL-TYPE PARG CATALYTIC DOMAIN-CONTAINING PROTEIN"/>
    <property type="match status" value="1"/>
</dbReference>
<protein>
    <recommendedName>
        <fullName evidence="2">Microbial-type PARG catalytic domain-containing protein</fullName>
    </recommendedName>
</protein>
<dbReference type="OrthoDB" id="9985428at2759"/>
<name>A0A8H5GD01_9AGAR</name>
<evidence type="ECO:0000256" key="1">
    <source>
        <dbReference type="SAM" id="MobiDB-lite"/>
    </source>
</evidence>
<dbReference type="PANTHER" id="PTHR35596">
    <property type="entry name" value="DUF2263 DOMAIN-CONTAINING PROTEIN"/>
    <property type="match status" value="1"/>
</dbReference>
<dbReference type="InterPro" id="IPR012664">
    <property type="entry name" value="CHP02452"/>
</dbReference>
<sequence>MPRLPRRKTPRAPEKTSSRVSTRNGRQVIAQDTLKCIQAVVEACAASGATEESTFYAEPLSPLQPFSGNRTKNPVLVVNSDAFTEARRLLDKYEGAKGSVTVLNLASDEHRAGGWLRTLSKTQVSMQYPDLPSPYANIDALHNQKEEALCYSSTLYSTLKPSWFPWPNLGQGSIAGGYSPGVVVFKDDFDHDCADLPSDQWKVVSAITIAAPRWPKLTADGQNFANESDLEDLRGKIRLVYRMAAHNKQRYLVLGRQPIAQDTLERTEAVIKECVADGATEDSTFYSEQLSPLLPLLENKVKRPVLVVNSDAFTAARKLFNEHQDAKGSVAVLNLASDERRAGGWLHSLSRTQEEALCYSSTLYSTLKPSWFPWPNLGQGSIAGGYSPGVVVFKDDLDHDCANLPKEQWRTVSVITVAAPRWPKLTADGQRFANESNLEDLRGKIRLVYRMAAHNKQRYLVLGPMGCGAYACPPKLVAHEMKSILLDQEFSNYFDQVVFAVYSKGGDGNFPVFKEIFKGVNV</sequence>
<evidence type="ECO:0000313" key="4">
    <source>
        <dbReference type="Proteomes" id="UP000559027"/>
    </source>
</evidence>
<feature type="region of interest" description="Disordered" evidence="1">
    <location>
        <begin position="1"/>
        <end position="25"/>
    </location>
</feature>
<evidence type="ECO:0000259" key="2">
    <source>
        <dbReference type="Pfam" id="PF10021"/>
    </source>
</evidence>
<keyword evidence="4" id="KW-1185">Reference proteome</keyword>
<feature type="domain" description="Microbial-type PARG catalytic" evidence="2">
    <location>
        <begin position="279"/>
        <end position="370"/>
    </location>
</feature>
<dbReference type="Proteomes" id="UP000559027">
    <property type="component" value="Unassembled WGS sequence"/>
</dbReference>
<gene>
    <name evidence="3" type="ORF">D9756_002718</name>
</gene>
<organism evidence="3 4">
    <name type="scientific">Leucocoprinus leucothites</name>
    <dbReference type="NCBI Taxonomy" id="201217"/>
    <lineage>
        <taxon>Eukaryota</taxon>
        <taxon>Fungi</taxon>
        <taxon>Dikarya</taxon>
        <taxon>Basidiomycota</taxon>
        <taxon>Agaricomycotina</taxon>
        <taxon>Agaricomycetes</taxon>
        <taxon>Agaricomycetidae</taxon>
        <taxon>Agaricales</taxon>
        <taxon>Agaricineae</taxon>
        <taxon>Agaricaceae</taxon>
        <taxon>Leucocoprinus</taxon>
    </lineage>
</organism>
<reference evidence="3 4" key="1">
    <citation type="journal article" date="2020" name="ISME J.">
        <title>Uncovering the hidden diversity of litter-decomposition mechanisms in mushroom-forming fungi.</title>
        <authorList>
            <person name="Floudas D."/>
            <person name="Bentzer J."/>
            <person name="Ahren D."/>
            <person name="Johansson T."/>
            <person name="Persson P."/>
            <person name="Tunlid A."/>
        </authorList>
    </citation>
    <scope>NUCLEOTIDE SEQUENCE [LARGE SCALE GENOMIC DNA]</scope>
    <source>
        <strain evidence="3 4">CBS 146.42</strain>
    </source>
</reference>